<dbReference type="Pfam" id="PF11842">
    <property type="entry name" value="DUF3362"/>
    <property type="match status" value="1"/>
</dbReference>
<dbReference type="SUPFAM" id="SSF102114">
    <property type="entry name" value="Radical SAM enzymes"/>
    <property type="match status" value="1"/>
</dbReference>
<dbReference type="PROSITE" id="PS51918">
    <property type="entry name" value="RADICAL_SAM"/>
    <property type="match status" value="1"/>
</dbReference>
<evidence type="ECO:0000256" key="4">
    <source>
        <dbReference type="ARBA" id="ARBA00023004"/>
    </source>
</evidence>
<keyword evidence="1 6" id="KW-0004">4Fe-4S</keyword>
<dbReference type="GO" id="GO:0005506">
    <property type="term" value="F:iron ion binding"/>
    <property type="evidence" value="ECO:0007669"/>
    <property type="project" value="UniProtKB-UniRule"/>
</dbReference>
<gene>
    <name evidence="9" type="ORF">C4541_10420</name>
</gene>
<keyword evidence="5 6" id="KW-0411">Iron-sulfur</keyword>
<keyword evidence="3 6" id="KW-0479">Metal-binding</keyword>
<dbReference type="SFLD" id="SFLDS00029">
    <property type="entry name" value="Radical_SAM"/>
    <property type="match status" value="1"/>
</dbReference>
<reference evidence="9 10" key="1">
    <citation type="journal article" date="2017" name="ISME J.">
        <title>Energy and carbon metabolisms in a deep terrestrial subsurface fluid microbial community.</title>
        <authorList>
            <person name="Momper L."/>
            <person name="Jungbluth S.P."/>
            <person name="Lee M.D."/>
            <person name="Amend J.P."/>
        </authorList>
    </citation>
    <scope>NUCLEOTIDE SEQUENCE [LARGE SCALE GENOMIC DNA]</scope>
    <source>
        <strain evidence="9">SURF_26</strain>
    </source>
</reference>
<dbReference type="PANTHER" id="PTHR32331:SF0">
    <property type="entry name" value="UPF0313 PROTEIN YGIQ"/>
    <property type="match status" value="1"/>
</dbReference>
<sequence length="587" mass="66271">MSHSLFLPVSQDDVRSRGWDCLDIIIISGDAYVDHHSFGTAVIGRYLEKHGFKVGVIPQPDWRDPAQFLKLGKPRLFFAVTSGNMDSLVCNRTSANKPRRTDMFSPGGKAGMRPDRSIIVYTSMIKNIAKGVPVVIGGIEASLRRLAHYDYWSNSVRRSILLDSKADILVYGMGEKPVLEIARRLNSGEPDLSGIEGTCIMSKEAPSDAVSLPDFEIVRDDKKAYMKAHKQFVDYFLQRPDYPIFQKYQNRWLVHAPPGPPLTTQEMDEIYALPFKRRPHPMYDSLGGIPAFEAVKFSVTAHRGCFGGCSFCALFFHQGHIIQSRSKESILAELRQYVNDPDFKGTVSDIGGPTANMYGLGCKYHEKGTHCGKSTCLGDSPCPALNRDHSKYMDILASARSIKGISHVFVSSGLRYDIIPESDAYKILTELCTHHISGQLKVAPEHISPNVLRLMNKPGKSKFVQFQNLFSQINKKLKKKQYIIPYFIVSHPGCTEEDMLQLQRFLTGQGFIPDQIQDFLPTPMTTSTCMYYTELDLFTETTIFVPKSVHDRTRQRTILHGYKKSIRHAPDKQKEPAGKRHRSSRKR</sequence>
<evidence type="ECO:0000256" key="5">
    <source>
        <dbReference type="ARBA" id="ARBA00023014"/>
    </source>
</evidence>
<dbReference type="PANTHER" id="PTHR32331">
    <property type="entry name" value="UPF0313 PROTEIN YGIQ"/>
    <property type="match status" value="1"/>
</dbReference>
<dbReference type="SFLD" id="SFLDG01069">
    <property type="entry name" value="UPF0313"/>
    <property type="match status" value="1"/>
</dbReference>
<feature type="domain" description="Radical SAM core" evidence="8">
    <location>
        <begin position="291"/>
        <end position="563"/>
    </location>
</feature>
<evidence type="ECO:0000256" key="3">
    <source>
        <dbReference type="ARBA" id="ARBA00022723"/>
    </source>
</evidence>
<evidence type="ECO:0000256" key="1">
    <source>
        <dbReference type="ARBA" id="ARBA00022485"/>
    </source>
</evidence>
<dbReference type="Pfam" id="PF08497">
    <property type="entry name" value="Radical_SAM_N"/>
    <property type="match status" value="1"/>
</dbReference>
<comment type="caution">
    <text evidence="9">The sequence shown here is derived from an EMBL/GenBank/DDBJ whole genome shotgun (WGS) entry which is preliminary data.</text>
</comment>
<name>A0A3A4QYZ6_9BACT</name>
<keyword evidence="2 6" id="KW-0949">S-adenosyl-L-methionine</keyword>
<evidence type="ECO:0000256" key="7">
    <source>
        <dbReference type="SAM" id="MobiDB-lite"/>
    </source>
</evidence>
<dbReference type="GO" id="GO:0051539">
    <property type="term" value="F:4 iron, 4 sulfur cluster binding"/>
    <property type="evidence" value="ECO:0007669"/>
    <property type="project" value="UniProtKB-KW"/>
</dbReference>
<keyword evidence="4 6" id="KW-0408">Iron</keyword>
<dbReference type="InterPro" id="IPR024560">
    <property type="entry name" value="UPF0313_C"/>
</dbReference>
<dbReference type="InterPro" id="IPR023404">
    <property type="entry name" value="rSAM_horseshoe"/>
</dbReference>
<organism evidence="9 10">
    <name type="scientific">Candidatus Auribacter fodinae</name>
    <dbReference type="NCBI Taxonomy" id="2093366"/>
    <lineage>
        <taxon>Bacteria</taxon>
        <taxon>Pseudomonadati</taxon>
        <taxon>Candidatus Auribacterota</taxon>
        <taxon>Candidatus Auribacteria</taxon>
        <taxon>Candidatus Auribacterales</taxon>
        <taxon>Candidatus Auribacteraceae</taxon>
        <taxon>Candidatus Auribacter</taxon>
    </lineage>
</organism>
<dbReference type="InterPro" id="IPR058240">
    <property type="entry name" value="rSAM_sf"/>
</dbReference>
<dbReference type="InterPro" id="IPR022946">
    <property type="entry name" value="UPF0313"/>
</dbReference>
<accession>A0A3A4QYZ6</accession>
<feature type="binding site" evidence="6">
    <location>
        <position position="312"/>
    </location>
    <ligand>
        <name>[4Fe-4S] cluster</name>
        <dbReference type="ChEBI" id="CHEBI:49883"/>
        <note>4Fe-4S-S-AdoMet</note>
    </ligand>
</feature>
<dbReference type="EMBL" id="QZJZ01000082">
    <property type="protein sequence ID" value="RJP57366.1"/>
    <property type="molecule type" value="Genomic_DNA"/>
</dbReference>
<evidence type="ECO:0000313" key="9">
    <source>
        <dbReference type="EMBL" id="RJP57366.1"/>
    </source>
</evidence>
<feature type="binding site" evidence="6">
    <location>
        <position position="309"/>
    </location>
    <ligand>
        <name>[4Fe-4S] cluster</name>
        <dbReference type="ChEBI" id="CHEBI:49883"/>
        <note>4Fe-4S-S-AdoMet</note>
    </ligand>
</feature>
<dbReference type="AlphaFoldDB" id="A0A3A4QYZ6"/>
<evidence type="ECO:0000259" key="8">
    <source>
        <dbReference type="PROSITE" id="PS51918"/>
    </source>
</evidence>
<dbReference type="SFLD" id="SFLDG01082">
    <property type="entry name" value="B12-binding_domain_containing"/>
    <property type="match status" value="1"/>
</dbReference>
<evidence type="ECO:0000256" key="6">
    <source>
        <dbReference type="HAMAP-Rule" id="MF_01251"/>
    </source>
</evidence>
<dbReference type="SMART" id="SM00729">
    <property type="entry name" value="Elp3"/>
    <property type="match status" value="1"/>
</dbReference>
<dbReference type="Proteomes" id="UP000266426">
    <property type="component" value="Unassembled WGS sequence"/>
</dbReference>
<dbReference type="InterPro" id="IPR013704">
    <property type="entry name" value="UPF0313_N"/>
</dbReference>
<dbReference type="GO" id="GO:0003824">
    <property type="term" value="F:catalytic activity"/>
    <property type="evidence" value="ECO:0007669"/>
    <property type="project" value="InterPro"/>
</dbReference>
<dbReference type="HAMAP" id="MF_01251">
    <property type="entry name" value="UPF0313"/>
    <property type="match status" value="1"/>
</dbReference>
<dbReference type="InterPro" id="IPR007197">
    <property type="entry name" value="rSAM"/>
</dbReference>
<proteinExistence type="inferred from homology"/>
<comment type="similarity">
    <text evidence="6">Belongs to the UPF0313 family.</text>
</comment>
<evidence type="ECO:0000256" key="2">
    <source>
        <dbReference type="ARBA" id="ARBA00022691"/>
    </source>
</evidence>
<dbReference type="NCBIfam" id="TIGR03904">
    <property type="entry name" value="SAM_YgiQ"/>
    <property type="match status" value="1"/>
</dbReference>
<evidence type="ECO:0000313" key="10">
    <source>
        <dbReference type="Proteomes" id="UP000266426"/>
    </source>
</evidence>
<dbReference type="InterPro" id="IPR006638">
    <property type="entry name" value="Elp3/MiaA/NifB-like_rSAM"/>
</dbReference>
<feature type="binding site" evidence="6">
    <location>
        <position position="305"/>
    </location>
    <ligand>
        <name>[4Fe-4S] cluster</name>
        <dbReference type="ChEBI" id="CHEBI:49883"/>
        <note>4Fe-4S-S-AdoMet</note>
    </ligand>
</feature>
<feature type="region of interest" description="Disordered" evidence="7">
    <location>
        <begin position="562"/>
        <end position="587"/>
    </location>
</feature>
<feature type="compositionally biased region" description="Basic and acidic residues" evidence="7">
    <location>
        <begin position="568"/>
        <end position="578"/>
    </location>
</feature>
<dbReference type="Pfam" id="PF04055">
    <property type="entry name" value="Radical_SAM"/>
    <property type="match status" value="1"/>
</dbReference>
<dbReference type="Gene3D" id="3.80.30.20">
    <property type="entry name" value="tm_1862 like domain"/>
    <property type="match status" value="1"/>
</dbReference>
<comment type="cofactor">
    <cofactor evidence="6">
        <name>[4Fe-4S] cluster</name>
        <dbReference type="ChEBI" id="CHEBI:49883"/>
    </cofactor>
    <text evidence="6">Binds 1 [4Fe-4S] cluster. The cluster is coordinated with 3 cysteines and an exchangeable S-adenosyl-L-methionine.</text>
</comment>
<protein>
    <submittedName>
        <fullName evidence="9">YgiQ family radical SAM protein</fullName>
    </submittedName>
</protein>